<feature type="transmembrane region" description="Helical" evidence="1">
    <location>
        <begin position="60"/>
        <end position="86"/>
    </location>
</feature>
<keyword evidence="1" id="KW-1133">Transmembrane helix</keyword>
<proteinExistence type="predicted"/>
<protein>
    <recommendedName>
        <fullName evidence="4">APC family permease</fullName>
    </recommendedName>
</protein>
<feature type="transmembrane region" description="Helical" evidence="1">
    <location>
        <begin position="128"/>
        <end position="147"/>
    </location>
</feature>
<evidence type="ECO:0000313" key="2">
    <source>
        <dbReference type="EMBL" id="MCP2358370.1"/>
    </source>
</evidence>
<name>A0A9X2GIK1_9ACTN</name>
<evidence type="ECO:0000256" key="1">
    <source>
        <dbReference type="SAM" id="Phobius"/>
    </source>
</evidence>
<keyword evidence="1" id="KW-0812">Transmembrane</keyword>
<keyword evidence="1" id="KW-0472">Membrane</keyword>
<dbReference type="EMBL" id="JAMZEB010000002">
    <property type="protein sequence ID" value="MCP2358370.1"/>
    <property type="molecule type" value="Genomic_DNA"/>
</dbReference>
<evidence type="ECO:0008006" key="4">
    <source>
        <dbReference type="Google" id="ProtNLM"/>
    </source>
</evidence>
<keyword evidence="3" id="KW-1185">Reference proteome</keyword>
<dbReference type="AlphaFoldDB" id="A0A9X2GIK1"/>
<organism evidence="2 3">
    <name type="scientific">Nonomuraea thailandensis</name>
    <dbReference type="NCBI Taxonomy" id="1188745"/>
    <lineage>
        <taxon>Bacteria</taxon>
        <taxon>Bacillati</taxon>
        <taxon>Actinomycetota</taxon>
        <taxon>Actinomycetes</taxon>
        <taxon>Streptosporangiales</taxon>
        <taxon>Streptosporangiaceae</taxon>
        <taxon>Nonomuraea</taxon>
    </lineage>
</organism>
<comment type="caution">
    <text evidence="2">The sequence shown here is derived from an EMBL/GenBank/DDBJ whole genome shotgun (WGS) entry which is preliminary data.</text>
</comment>
<sequence length="217" mass="23119">MVLAKRPAPAEGTLRSWLSQGLQTDREQIEHGPHVKRPWWRVMCLTGVDYFSTLGYQPGIAALAAGLLSPLATLFLVAPTLLGFAATDFVITMTLSAADATTHILENPFVPDFPHGQRYGMAPEWTGAVRPLVLVFTAIAFAITIIFDADVEAQGGAYATGVLVLMLSAAVAVTLSAYRERRRGATAGFAAITAVLTYATSTRWPRGSSTTCAATCT</sequence>
<gene>
    <name evidence="2" type="ORF">HD597_005390</name>
</gene>
<evidence type="ECO:0000313" key="3">
    <source>
        <dbReference type="Proteomes" id="UP001139648"/>
    </source>
</evidence>
<reference evidence="2" key="1">
    <citation type="submission" date="2022-06" db="EMBL/GenBank/DDBJ databases">
        <title>Sequencing the genomes of 1000 actinobacteria strains.</title>
        <authorList>
            <person name="Klenk H.-P."/>
        </authorList>
    </citation>
    <scope>NUCLEOTIDE SEQUENCE</scope>
    <source>
        <strain evidence="2">DSM 46694</strain>
    </source>
</reference>
<accession>A0A9X2GIK1</accession>
<dbReference type="RefSeq" id="WP_253745440.1">
    <property type="nucleotide sequence ID" value="NZ_BAABKA010000043.1"/>
</dbReference>
<feature type="transmembrane region" description="Helical" evidence="1">
    <location>
        <begin position="159"/>
        <end position="178"/>
    </location>
</feature>
<dbReference type="Proteomes" id="UP001139648">
    <property type="component" value="Unassembled WGS sequence"/>
</dbReference>